<evidence type="ECO:0000256" key="4">
    <source>
        <dbReference type="ARBA" id="ARBA00022679"/>
    </source>
</evidence>
<organism evidence="9 10">
    <name type="scientific">Hymenobacter arizonensis</name>
    <name type="common">Siccationidurans arizonensis</name>
    <dbReference type="NCBI Taxonomy" id="1227077"/>
    <lineage>
        <taxon>Bacteria</taxon>
        <taxon>Pseudomonadati</taxon>
        <taxon>Bacteroidota</taxon>
        <taxon>Cytophagia</taxon>
        <taxon>Cytophagales</taxon>
        <taxon>Hymenobacteraceae</taxon>
        <taxon>Hymenobacter</taxon>
    </lineage>
</organism>
<dbReference type="InterPro" id="IPR005467">
    <property type="entry name" value="His_kinase_dom"/>
</dbReference>
<evidence type="ECO:0000256" key="2">
    <source>
        <dbReference type="ARBA" id="ARBA00012438"/>
    </source>
</evidence>
<keyword evidence="5" id="KW-0418">Kinase</keyword>
<dbReference type="EC" id="2.7.13.3" evidence="2"/>
<dbReference type="InterPro" id="IPR035965">
    <property type="entry name" value="PAS-like_dom_sf"/>
</dbReference>
<evidence type="ECO:0000256" key="3">
    <source>
        <dbReference type="ARBA" id="ARBA00022553"/>
    </source>
</evidence>
<dbReference type="InterPro" id="IPR003661">
    <property type="entry name" value="HisK_dim/P_dom"/>
</dbReference>
<comment type="catalytic activity">
    <reaction evidence="1">
        <text>ATP + protein L-histidine = ADP + protein N-phospho-L-histidine.</text>
        <dbReference type="EC" id="2.7.13.3"/>
    </reaction>
</comment>
<dbReference type="Pfam" id="PF08448">
    <property type="entry name" value="PAS_4"/>
    <property type="match status" value="5"/>
</dbReference>
<keyword evidence="3" id="KW-0597">Phosphoprotein</keyword>
<accession>A0A1I5XI10</accession>
<dbReference type="InterPro" id="IPR052162">
    <property type="entry name" value="Sensor_kinase/Photoreceptor"/>
</dbReference>
<evidence type="ECO:0000313" key="9">
    <source>
        <dbReference type="EMBL" id="SFQ31570.1"/>
    </source>
</evidence>
<keyword evidence="10" id="KW-1185">Reference proteome</keyword>
<feature type="domain" description="PAC" evidence="8">
    <location>
        <begin position="231"/>
        <end position="286"/>
    </location>
</feature>
<dbReference type="InterPro" id="IPR004358">
    <property type="entry name" value="Sig_transdc_His_kin-like_C"/>
</dbReference>
<dbReference type="PROSITE" id="PS50109">
    <property type="entry name" value="HIS_KIN"/>
    <property type="match status" value="1"/>
</dbReference>
<dbReference type="Gene3D" id="1.10.287.130">
    <property type="match status" value="1"/>
</dbReference>
<protein>
    <recommendedName>
        <fullName evidence="2">histidine kinase</fullName>
        <ecNumber evidence="2">2.7.13.3</ecNumber>
    </recommendedName>
</protein>
<keyword evidence="6" id="KW-0175">Coiled coil</keyword>
<dbReference type="InterPro" id="IPR000700">
    <property type="entry name" value="PAS-assoc_C"/>
</dbReference>
<dbReference type="PANTHER" id="PTHR43304">
    <property type="entry name" value="PHYTOCHROME-LIKE PROTEIN CPH1"/>
    <property type="match status" value="1"/>
</dbReference>
<dbReference type="OrthoDB" id="9766459at2"/>
<dbReference type="Pfam" id="PF02518">
    <property type="entry name" value="HATPase_c"/>
    <property type="match status" value="1"/>
</dbReference>
<feature type="coiled-coil region" evidence="6">
    <location>
        <begin position="281"/>
        <end position="329"/>
    </location>
</feature>
<evidence type="ECO:0000259" key="8">
    <source>
        <dbReference type="PROSITE" id="PS50113"/>
    </source>
</evidence>
<dbReference type="InterPro" id="IPR013656">
    <property type="entry name" value="PAS_4"/>
</dbReference>
<evidence type="ECO:0000256" key="5">
    <source>
        <dbReference type="ARBA" id="ARBA00022777"/>
    </source>
</evidence>
<dbReference type="NCBIfam" id="TIGR00229">
    <property type="entry name" value="sensory_box"/>
    <property type="match status" value="1"/>
</dbReference>
<dbReference type="STRING" id="1227077.SAMN04515668_1863"/>
<evidence type="ECO:0000256" key="1">
    <source>
        <dbReference type="ARBA" id="ARBA00000085"/>
    </source>
</evidence>
<gene>
    <name evidence="9" type="ORF">SAMN04515668_1863</name>
</gene>
<evidence type="ECO:0000256" key="6">
    <source>
        <dbReference type="SAM" id="Coils"/>
    </source>
</evidence>
<dbReference type="EMBL" id="FOXS01000002">
    <property type="protein sequence ID" value="SFQ31570.1"/>
    <property type="molecule type" value="Genomic_DNA"/>
</dbReference>
<dbReference type="SMART" id="SM00091">
    <property type="entry name" value="PAS"/>
    <property type="match status" value="5"/>
</dbReference>
<dbReference type="InterPro" id="IPR036097">
    <property type="entry name" value="HisK_dim/P_sf"/>
</dbReference>
<dbReference type="PROSITE" id="PS50113">
    <property type="entry name" value="PAC"/>
    <property type="match status" value="1"/>
</dbReference>
<dbReference type="Gene3D" id="3.30.565.10">
    <property type="entry name" value="Histidine kinase-like ATPase, C-terminal domain"/>
    <property type="match status" value="1"/>
</dbReference>
<dbReference type="InterPro" id="IPR036890">
    <property type="entry name" value="HATPase_C_sf"/>
</dbReference>
<keyword evidence="4" id="KW-0808">Transferase</keyword>
<dbReference type="PRINTS" id="PR00344">
    <property type="entry name" value="BCTRLSENSOR"/>
</dbReference>
<dbReference type="PANTHER" id="PTHR43304:SF1">
    <property type="entry name" value="PAC DOMAIN-CONTAINING PROTEIN"/>
    <property type="match status" value="1"/>
</dbReference>
<dbReference type="CDD" id="cd00082">
    <property type="entry name" value="HisKA"/>
    <property type="match status" value="1"/>
</dbReference>
<name>A0A1I5XI10_HYMAR</name>
<evidence type="ECO:0000259" key="7">
    <source>
        <dbReference type="PROSITE" id="PS50109"/>
    </source>
</evidence>
<dbReference type="RefSeq" id="WP_092671462.1">
    <property type="nucleotide sequence ID" value="NZ_FOXS01000002.1"/>
</dbReference>
<dbReference type="SUPFAM" id="SSF55874">
    <property type="entry name" value="ATPase domain of HSP90 chaperone/DNA topoisomerase II/histidine kinase"/>
    <property type="match status" value="1"/>
</dbReference>
<feature type="coiled-coil region" evidence="6">
    <location>
        <begin position="838"/>
        <end position="876"/>
    </location>
</feature>
<dbReference type="SUPFAM" id="SSF47384">
    <property type="entry name" value="Homodimeric domain of signal transducing histidine kinase"/>
    <property type="match status" value="1"/>
</dbReference>
<dbReference type="AlphaFoldDB" id="A0A1I5XI10"/>
<dbReference type="InterPro" id="IPR000014">
    <property type="entry name" value="PAS"/>
</dbReference>
<dbReference type="Proteomes" id="UP000199029">
    <property type="component" value="Unassembled WGS sequence"/>
</dbReference>
<reference evidence="10" key="1">
    <citation type="submission" date="2016-10" db="EMBL/GenBank/DDBJ databases">
        <authorList>
            <person name="Varghese N."/>
            <person name="Submissions S."/>
        </authorList>
    </citation>
    <scope>NUCLEOTIDE SEQUENCE [LARGE SCALE GENOMIC DNA]</scope>
    <source>
        <strain evidence="10">OR362-8,ATCC BAA-1266,JCM 13504</strain>
    </source>
</reference>
<proteinExistence type="predicted"/>
<dbReference type="Gene3D" id="3.30.450.20">
    <property type="entry name" value="PAS domain"/>
    <property type="match status" value="6"/>
</dbReference>
<evidence type="ECO:0000313" key="10">
    <source>
        <dbReference type="Proteomes" id="UP000199029"/>
    </source>
</evidence>
<dbReference type="GO" id="GO:0000155">
    <property type="term" value="F:phosphorelay sensor kinase activity"/>
    <property type="evidence" value="ECO:0007669"/>
    <property type="project" value="InterPro"/>
</dbReference>
<feature type="domain" description="Histidine kinase" evidence="7">
    <location>
        <begin position="886"/>
        <end position="1103"/>
    </location>
</feature>
<dbReference type="SUPFAM" id="SSF55785">
    <property type="entry name" value="PYP-like sensor domain (PAS domain)"/>
    <property type="match status" value="5"/>
</dbReference>
<dbReference type="InterPro" id="IPR003594">
    <property type="entry name" value="HATPase_dom"/>
</dbReference>
<dbReference type="SMART" id="SM00387">
    <property type="entry name" value="HATPase_c"/>
    <property type="match status" value="1"/>
</dbReference>
<sequence>MAEFQAATAPYAFSDGLLVDLLAVSLTGVNLLRPLHGPTGKVEDFAVDYLNPAGQRMTGLPEQPGGTILTRFPHTAATGIFDYLCRVYETGVADTYETNYQADGLDNYFHLAARRSGELLVVSFTDTASHSRTPVEQALREAQAAEKAARADADAQRQRFYEVLMALPAQIATYHGPDYQYVFANARYQRYFSGRALLGHSIREVMPEAGEHGVFAAMDYVYQTGEPYHAPEQEVWLEFDTTGHREQVFLNLFFYPLRDSQGRVDGLLDFTFDVTEQVLARRQVQQLNEELEARVAARTAELQAALLTTEQQREQLRRQQDQLRQILGQVPAAIAALEGADHRYRFCNDAYQAFTGGRAQTGLPMAQVLPEVAEQGFLHLLNQVYATGQASVGTEAQVQLLDADGQRRSHYIDFIYQPLQAGPNQPAGVLAFIVDVTEKVRARQQNETLQAELLAAARRQAHEREAFYQVFEQTPAIVALLRSPSHRYEYVNPAYQAFFPGRQLVGQDLAVAVPELVEMGFGALMDQVYQTGETYSGTEVSLVMPPTRDSPSRPQYFNFTYQAYCEEGKIAGVSVFAYDVTEQVETRRTQEVERQRLLRLFEEAPAGICILAGPELVFEFVNPGCQRLVPYRTLVGLSLMEALPELAGTDVLAWLRQVYDTGQTHSEQDTLIRLAPSPGAPLEDRYFSSVYQPRLNEQSQVDGVLAFVFEVTEQVRARQASEASARQLRLITDALPVLIGYLDSERRYRYANEAYRSWFNQDPALLLGRLVREVIGEKAYAASEGYMARALAGERLDFEAQMPYRAGFTKYIRTSYVPDVQNGTVAGFYTLVSDITEQVEARQQVDGLNQELAVINEELAATNEELLESNTQLTRTNIDLDNFIYTASHDLKAPISNIEGLLLALAHELPPAALVGDVPEMLRLMQNATERFKRTIAYLTDVSKLQKEHAQPATQVPLAALVEEVRLDLLPLVQQTQAHLTFDVPAAVRLPFSEKNLRSVVYNLLSNALKYRHPDRAPHVQLSYFRQERFHVLRVQDNGLGVDLNQGSAKLFGMFQRLHTHVEGSGIGLYMVKKIVENSGGRIDVTSQLEKGTTFTVFFPVHPVS</sequence>